<evidence type="ECO:0000256" key="4">
    <source>
        <dbReference type="ARBA" id="ARBA00022490"/>
    </source>
</evidence>
<dbReference type="EC" id="2.3.2.26" evidence="3"/>
<dbReference type="InterPro" id="IPR010920">
    <property type="entry name" value="LSM_dom_sf"/>
</dbReference>
<evidence type="ECO:0000256" key="5">
    <source>
        <dbReference type="ARBA" id="ARBA00022679"/>
    </source>
</evidence>
<dbReference type="Gene3D" id="3.30.2410.10">
    <property type="entry name" value="Hect, E3 ligase catalytic domain"/>
    <property type="match status" value="1"/>
</dbReference>
<keyword evidence="4" id="KW-0963">Cytoplasm</keyword>
<dbReference type="SUPFAM" id="SSF56204">
    <property type="entry name" value="Hect, E3 ligase catalytic domain"/>
    <property type="match status" value="1"/>
</dbReference>
<dbReference type="GO" id="GO:0005737">
    <property type="term" value="C:cytoplasm"/>
    <property type="evidence" value="ECO:0007669"/>
    <property type="project" value="UniProtKB-SubCell"/>
</dbReference>
<protein>
    <recommendedName>
        <fullName evidence="3">HECT-type E3 ubiquitin transferase</fullName>
        <ecNumber evidence="3">2.3.2.26</ecNumber>
    </recommendedName>
</protein>
<dbReference type="Gene3D" id="2.30.30.100">
    <property type="match status" value="1"/>
</dbReference>
<comment type="catalytic activity">
    <reaction evidence="1">
        <text>S-ubiquitinyl-[E2 ubiquitin-conjugating enzyme]-L-cysteine + [acceptor protein]-L-lysine = [E2 ubiquitin-conjugating enzyme]-L-cysteine + N(6)-ubiquitinyl-[acceptor protein]-L-lysine.</text>
        <dbReference type="EC" id="2.3.2.26"/>
    </reaction>
</comment>
<dbReference type="PANTHER" id="PTHR45700:SF8">
    <property type="entry name" value="HECT-TYPE E3 UBIQUITIN TRANSFERASE"/>
    <property type="match status" value="1"/>
</dbReference>
<evidence type="ECO:0000313" key="9">
    <source>
        <dbReference type="EMBL" id="CAF1068308.1"/>
    </source>
</evidence>
<dbReference type="Pfam" id="PF00632">
    <property type="entry name" value="HECT"/>
    <property type="match status" value="1"/>
</dbReference>
<evidence type="ECO:0000256" key="1">
    <source>
        <dbReference type="ARBA" id="ARBA00000885"/>
    </source>
</evidence>
<dbReference type="SMART" id="SM00119">
    <property type="entry name" value="HECTc"/>
    <property type="match status" value="1"/>
</dbReference>
<dbReference type="InterPro" id="IPR035983">
    <property type="entry name" value="Hect_E3_ubiquitin_ligase"/>
</dbReference>
<dbReference type="PANTHER" id="PTHR45700">
    <property type="entry name" value="UBIQUITIN-PROTEIN LIGASE E3C"/>
    <property type="match status" value="1"/>
</dbReference>
<dbReference type="GO" id="GO:0061630">
    <property type="term" value="F:ubiquitin protein ligase activity"/>
    <property type="evidence" value="ECO:0007669"/>
    <property type="project" value="UniProtKB-EC"/>
</dbReference>
<dbReference type="CDD" id="cd00078">
    <property type="entry name" value="HECTc"/>
    <property type="match status" value="1"/>
</dbReference>
<evidence type="ECO:0000256" key="2">
    <source>
        <dbReference type="ARBA" id="ARBA00004496"/>
    </source>
</evidence>
<dbReference type="Gene3D" id="3.90.1750.10">
    <property type="entry name" value="Hect, E3 ligase catalytic domains"/>
    <property type="match status" value="1"/>
</dbReference>
<proteinExistence type="predicted"/>
<dbReference type="EMBL" id="CAJNOE010000228">
    <property type="protein sequence ID" value="CAF1068308.1"/>
    <property type="molecule type" value="Genomic_DNA"/>
</dbReference>
<dbReference type="SUPFAM" id="SSF50182">
    <property type="entry name" value="Sm-like ribonucleoproteins"/>
    <property type="match status" value="1"/>
</dbReference>
<comment type="subcellular location">
    <subcellularLocation>
        <location evidence="2">Cytoplasm</location>
    </subcellularLocation>
</comment>
<gene>
    <name evidence="9" type="ORF">IZO911_LOCUS21270</name>
</gene>
<comment type="caution">
    <text evidence="9">The sequence shown here is derived from an EMBL/GenBank/DDBJ whole genome shotgun (WGS) entry which is preliminary data.</text>
</comment>
<dbReference type="Proteomes" id="UP000663860">
    <property type="component" value="Unassembled WGS sequence"/>
</dbReference>
<evidence type="ECO:0000256" key="3">
    <source>
        <dbReference type="ARBA" id="ARBA00012485"/>
    </source>
</evidence>
<accession>A0A814LML5</accession>
<dbReference type="InterPro" id="IPR000569">
    <property type="entry name" value="HECT_dom"/>
</dbReference>
<feature type="active site" description="Glycyl thioester intermediate" evidence="7">
    <location>
        <position position="582"/>
    </location>
</feature>
<dbReference type="SMART" id="SM00651">
    <property type="entry name" value="Sm"/>
    <property type="match status" value="1"/>
</dbReference>
<evidence type="ECO:0000259" key="8">
    <source>
        <dbReference type="PROSITE" id="PS50237"/>
    </source>
</evidence>
<organism evidence="9 10">
    <name type="scientific">Adineta steineri</name>
    <dbReference type="NCBI Taxonomy" id="433720"/>
    <lineage>
        <taxon>Eukaryota</taxon>
        <taxon>Metazoa</taxon>
        <taxon>Spiralia</taxon>
        <taxon>Gnathifera</taxon>
        <taxon>Rotifera</taxon>
        <taxon>Eurotatoria</taxon>
        <taxon>Bdelloidea</taxon>
        <taxon>Adinetida</taxon>
        <taxon>Adinetidae</taxon>
        <taxon>Adineta</taxon>
    </lineage>
</organism>
<dbReference type="GO" id="GO:0000209">
    <property type="term" value="P:protein polyubiquitination"/>
    <property type="evidence" value="ECO:0007669"/>
    <property type="project" value="InterPro"/>
</dbReference>
<dbReference type="FunFam" id="3.30.2160.10:FF:000004">
    <property type="entry name" value="probable E3 ubiquitin-protein ligase HERC4 isoform X1"/>
    <property type="match status" value="1"/>
</dbReference>
<dbReference type="InterPro" id="IPR044611">
    <property type="entry name" value="E3A/B/C-like"/>
</dbReference>
<sequence>MSGKANPPELKKFMDKQCQLKLNGNRTVVGVLRGFDPFMNLVIDEAYEASILLTLPETAPCFEALRIYLILPFCHIFENEESFETVSAPFAQAATRLKKTADGRVLDYWILHLGRKFVQRIIELYKPLVIKIIQINSMGLALAAEQYQTVLEAVLELLKKVHHVSCNMAKPELVGHDLFYMKELNDMIDIKRDYDFWQARQYLVVDRKIVSFCDYSFLFDLKAKILLLQYHGQLEMQEAIRNAFMHNFQTMMGAHVDTVNPLLMLRINRDTIVHDTINQLDKYKDEDFKKPLRVYFQNEEGLDAGGIRKEFFLLLTKEILNPKYGMFTVYEETNTIWFSDFYVEEEEAMYKLIGTLCALAVYNITIIDLPFPLALYKKLLNKGNIDLDDMKSLSPQLYKSLKYLLNYKEDDLETSLCYTFEIEREVYEEKSRIELKPGGASIMVNQKNKQEFIDLYINYVFNKSCEKQFQAFSNGFRRVINSKPLELFYPDELMSFVIGNTNYDWNEFQKKTEYKGEYHANHPVIQWFWQVFHKLDEPERKKFLLFLTGSDRVPVFGWSQTQPMTIQRSHTDDIHLPVSHTCFNVLDLPSYSSKEVLKTKLIDAIQHNQGFNLV</sequence>
<feature type="domain" description="HECT" evidence="8">
    <location>
        <begin position="284"/>
        <end position="614"/>
    </location>
</feature>
<dbReference type="AlphaFoldDB" id="A0A814LML5"/>
<dbReference type="Gene3D" id="3.30.2160.10">
    <property type="entry name" value="Hect, E3 ligase catalytic domain"/>
    <property type="match status" value="1"/>
</dbReference>
<dbReference type="Pfam" id="PF01423">
    <property type="entry name" value="LSM"/>
    <property type="match status" value="1"/>
</dbReference>
<keyword evidence="5" id="KW-0808">Transferase</keyword>
<evidence type="ECO:0000313" key="10">
    <source>
        <dbReference type="Proteomes" id="UP000663860"/>
    </source>
</evidence>
<keyword evidence="6 7" id="KW-0833">Ubl conjugation pathway</keyword>
<name>A0A814LML5_9BILA</name>
<dbReference type="FunFam" id="3.30.2410.10:FF:000003">
    <property type="entry name" value="probable E3 ubiquitin-protein ligase HERC4 isoform X1"/>
    <property type="match status" value="1"/>
</dbReference>
<dbReference type="InterPro" id="IPR001163">
    <property type="entry name" value="Sm_dom_euk/arc"/>
</dbReference>
<evidence type="ECO:0000256" key="7">
    <source>
        <dbReference type="PROSITE-ProRule" id="PRU00104"/>
    </source>
</evidence>
<dbReference type="PROSITE" id="PS50237">
    <property type="entry name" value="HECT"/>
    <property type="match status" value="1"/>
</dbReference>
<evidence type="ECO:0000256" key="6">
    <source>
        <dbReference type="ARBA" id="ARBA00022786"/>
    </source>
</evidence>
<reference evidence="9" key="1">
    <citation type="submission" date="2021-02" db="EMBL/GenBank/DDBJ databases">
        <authorList>
            <person name="Nowell W R."/>
        </authorList>
    </citation>
    <scope>NUCLEOTIDE SEQUENCE</scope>
</reference>